<dbReference type="AlphaFoldDB" id="A0A3N2RIK0"/>
<feature type="compositionally biased region" description="Basic and acidic residues" evidence="1">
    <location>
        <begin position="1"/>
        <end position="24"/>
    </location>
</feature>
<feature type="region of interest" description="Disordered" evidence="1">
    <location>
        <begin position="1"/>
        <end position="27"/>
    </location>
</feature>
<keyword evidence="2" id="KW-0812">Transmembrane</keyword>
<accession>A0A3N2RIK0</accession>
<reference evidence="3 4" key="1">
    <citation type="submission" date="2018-10" db="EMBL/GenBank/DDBJ databases">
        <title>The genome of Lysobacter enzymogenes OH11.</title>
        <authorList>
            <person name="Liu F."/>
            <person name="Zhao Y."/>
            <person name="Qian G."/>
            <person name="Chen Y."/>
            <person name="Xu H."/>
        </authorList>
    </citation>
    <scope>NUCLEOTIDE SEQUENCE [LARGE SCALE GENOMIC DNA]</scope>
    <source>
        <strain evidence="3 4">OH11</strain>
    </source>
</reference>
<organism evidence="3 4">
    <name type="scientific">Lysobacter enzymogenes</name>
    <dbReference type="NCBI Taxonomy" id="69"/>
    <lineage>
        <taxon>Bacteria</taxon>
        <taxon>Pseudomonadati</taxon>
        <taxon>Pseudomonadota</taxon>
        <taxon>Gammaproteobacteria</taxon>
        <taxon>Lysobacterales</taxon>
        <taxon>Lysobacteraceae</taxon>
        <taxon>Lysobacter</taxon>
    </lineage>
</organism>
<dbReference type="EMBL" id="RCTY01000023">
    <property type="protein sequence ID" value="ROU07322.1"/>
    <property type="molecule type" value="Genomic_DNA"/>
</dbReference>
<keyword evidence="2" id="KW-1133">Transmembrane helix</keyword>
<dbReference type="PROSITE" id="PS00409">
    <property type="entry name" value="PROKAR_NTER_METHYL"/>
    <property type="match status" value="1"/>
</dbReference>
<feature type="transmembrane region" description="Helical" evidence="2">
    <location>
        <begin position="45"/>
        <end position="70"/>
    </location>
</feature>
<dbReference type="InterPro" id="IPR013362">
    <property type="entry name" value="Pilus_4_PilV"/>
</dbReference>
<sequence length="192" mass="20444">MQERRHHQAAVDRQRAGPGYRREGSVSMKSRAFRRGRGVAPASSMAGLSLIEVLVSLLLLGLGLLGLALLQTTNLRLAQSSNSRTAATNLAYELMDNIRANRMLAANYSGTITAKAPAAGSGCSASQAWNPEVQKAEFACKLQQQLGDGATAGVEVTGASELKAVKITINWADDKRWRVGSAGTEFTVESKL</sequence>
<dbReference type="NCBIfam" id="TIGR02523">
    <property type="entry name" value="type_IV_pilV"/>
    <property type="match status" value="1"/>
</dbReference>
<evidence type="ECO:0000313" key="3">
    <source>
        <dbReference type="EMBL" id="ROU07322.1"/>
    </source>
</evidence>
<evidence type="ECO:0000256" key="2">
    <source>
        <dbReference type="SAM" id="Phobius"/>
    </source>
</evidence>
<dbReference type="InterPro" id="IPR012902">
    <property type="entry name" value="N_methyl_site"/>
</dbReference>
<keyword evidence="2" id="KW-0472">Membrane</keyword>
<evidence type="ECO:0000313" key="4">
    <source>
        <dbReference type="Proteomes" id="UP000275910"/>
    </source>
</evidence>
<name>A0A3N2RIK0_LYSEN</name>
<proteinExistence type="predicted"/>
<protein>
    <submittedName>
        <fullName evidence="3">Type IV pilus modification protein PilV</fullName>
    </submittedName>
</protein>
<evidence type="ECO:0000256" key="1">
    <source>
        <dbReference type="SAM" id="MobiDB-lite"/>
    </source>
</evidence>
<dbReference type="Proteomes" id="UP000275910">
    <property type="component" value="Unassembled WGS sequence"/>
</dbReference>
<gene>
    <name evidence="3" type="primary">pilV</name>
    <name evidence="3" type="ORF">D9T17_10225</name>
</gene>
<comment type="caution">
    <text evidence="3">The sequence shown here is derived from an EMBL/GenBank/DDBJ whole genome shotgun (WGS) entry which is preliminary data.</text>
</comment>